<keyword evidence="3" id="KW-1185">Reference proteome</keyword>
<accession>A0ABM6RPI7</accession>
<evidence type="ECO:0000313" key="2">
    <source>
        <dbReference type="EMBL" id="AUW93273.1"/>
    </source>
</evidence>
<feature type="chain" id="PRO_5046061763" description="DUF5666 domain-containing protein" evidence="1">
    <location>
        <begin position="23"/>
        <end position="334"/>
    </location>
</feature>
<dbReference type="EMBL" id="CP019454">
    <property type="protein sequence ID" value="AUW93273.1"/>
    <property type="molecule type" value="Genomic_DNA"/>
</dbReference>
<sequence>MLNSLAKLVMPLASLLSLSPLAPTSRTASPSPAMFLQTRHDKMVGSCLKWKGQITQLSAGSVTVMLQASDSSSTVSLTKTTIQAGLYPATAKILRPGEQVLLWKANQQAHLMVLPVARGQLHHTGQQWSIESPWRGTSFSLPTRGVDLVGMSQLKDGQRAMVFGTKNGTRLMPTLIAAPPAKFAATITAIQGSTVTLQTAYHGPFTYSLESWPLFPQPAHTLQTLKKAQEVTIFVNLMNRQVLALMPTPPGRDRRDILEHNAYGTVLKATPSFLRLQTAWGEQTVTLQGLTLRVIWPGHQGAFVTALPTGAPVWVHVDSPLKTVVIRVLPHSQP</sequence>
<reference evidence="2 3" key="1">
    <citation type="journal article" date="2019" name="Sci. Rep.">
        <title>Sulfobacillus thermotolerans: new insights into resistance and metabolic capacities of acidophilic chemolithotrophs.</title>
        <authorList>
            <person name="Panyushkina A.E."/>
            <person name="Babenko V.V."/>
            <person name="Nikitina A.S."/>
            <person name="Selezneva O.V."/>
            <person name="Tsaplina I.A."/>
            <person name="Letarova M.A."/>
            <person name="Kostryukova E.S."/>
            <person name="Letarov A.V."/>
        </authorList>
    </citation>
    <scope>NUCLEOTIDE SEQUENCE [LARGE SCALE GENOMIC DNA]</scope>
    <source>
        <strain evidence="2 3">Kr1</strain>
    </source>
</reference>
<dbReference type="Proteomes" id="UP000325292">
    <property type="component" value="Chromosome"/>
</dbReference>
<proteinExistence type="predicted"/>
<protein>
    <recommendedName>
        <fullName evidence="4">DUF5666 domain-containing protein</fullName>
    </recommendedName>
</protein>
<evidence type="ECO:0000313" key="3">
    <source>
        <dbReference type="Proteomes" id="UP000325292"/>
    </source>
</evidence>
<organism evidence="2 3">
    <name type="scientific">Sulfobacillus thermotolerans</name>
    <dbReference type="NCBI Taxonomy" id="338644"/>
    <lineage>
        <taxon>Bacteria</taxon>
        <taxon>Bacillati</taxon>
        <taxon>Bacillota</taxon>
        <taxon>Clostridia</taxon>
        <taxon>Eubacteriales</taxon>
        <taxon>Clostridiales Family XVII. Incertae Sedis</taxon>
        <taxon>Sulfobacillus</taxon>
    </lineage>
</organism>
<keyword evidence="1" id="KW-0732">Signal</keyword>
<evidence type="ECO:0000256" key="1">
    <source>
        <dbReference type="SAM" id="SignalP"/>
    </source>
</evidence>
<gene>
    <name evidence="2" type="ORF">BXT84_04325</name>
</gene>
<name>A0ABM6RPI7_9FIRM</name>
<evidence type="ECO:0008006" key="4">
    <source>
        <dbReference type="Google" id="ProtNLM"/>
    </source>
</evidence>
<feature type="signal peptide" evidence="1">
    <location>
        <begin position="1"/>
        <end position="22"/>
    </location>
</feature>